<dbReference type="InterPro" id="IPR036005">
    <property type="entry name" value="Creatinase/aminopeptidase-like"/>
</dbReference>
<comment type="function">
    <text evidence="6">Cotranslationally removes the N-terminal methionine from nascent proteins. The N-terminal methionine is often cleaved when the second residue in the primary sequence is small and uncharged (Met-Ala-, Cys, Gly, Pro, Ser, Thr, or Val).</text>
</comment>
<dbReference type="NCBIfam" id="TIGR00500">
    <property type="entry name" value="met_pdase_I"/>
    <property type="match status" value="1"/>
</dbReference>
<dbReference type="STRING" id="225164.V4AME9"/>
<dbReference type="GO" id="GO:0004239">
    <property type="term" value="F:initiator methionyl aminopeptidase activity"/>
    <property type="evidence" value="ECO:0007669"/>
    <property type="project" value="UniProtKB-UniRule"/>
</dbReference>
<feature type="binding site" evidence="5">
    <location>
        <position position="146"/>
    </location>
    <ligand>
        <name>substrate</name>
    </ligand>
</feature>
<reference evidence="8 9" key="1">
    <citation type="journal article" date="2013" name="Nature">
        <title>Insights into bilaterian evolution from three spiralian genomes.</title>
        <authorList>
            <person name="Simakov O."/>
            <person name="Marletaz F."/>
            <person name="Cho S.J."/>
            <person name="Edsinger-Gonzales E."/>
            <person name="Havlak P."/>
            <person name="Hellsten U."/>
            <person name="Kuo D.H."/>
            <person name="Larsson T."/>
            <person name="Lv J."/>
            <person name="Arendt D."/>
            <person name="Savage R."/>
            <person name="Osoegawa K."/>
            <person name="de Jong P."/>
            <person name="Grimwood J."/>
            <person name="Chapman J.A."/>
            <person name="Shapiro H."/>
            <person name="Aerts A."/>
            <person name="Otillar R.P."/>
            <person name="Terry A.Y."/>
            <person name="Boore J.L."/>
            <person name="Grigoriev I.V."/>
            <person name="Lindberg D.R."/>
            <person name="Seaver E.C."/>
            <person name="Weisblat D.A."/>
            <person name="Putnam N.H."/>
            <person name="Rokhsar D.S."/>
        </authorList>
    </citation>
    <scope>NUCLEOTIDE SEQUENCE [LARGE SCALE GENOMIC DNA]</scope>
</reference>
<feature type="binding site" evidence="5">
    <location>
        <position position="163"/>
    </location>
    <ligand>
        <name>a divalent metal cation</name>
        <dbReference type="ChEBI" id="CHEBI:60240"/>
        <label>1</label>
    </ligand>
</feature>
<organism evidence="8 9">
    <name type="scientific">Lottia gigantea</name>
    <name type="common">Giant owl limpet</name>
    <dbReference type="NCBI Taxonomy" id="225164"/>
    <lineage>
        <taxon>Eukaryota</taxon>
        <taxon>Metazoa</taxon>
        <taxon>Spiralia</taxon>
        <taxon>Lophotrochozoa</taxon>
        <taxon>Mollusca</taxon>
        <taxon>Gastropoda</taxon>
        <taxon>Patellogastropoda</taxon>
        <taxon>Lottioidea</taxon>
        <taxon>Lottiidae</taxon>
        <taxon>Lottia</taxon>
    </lineage>
</organism>
<keyword evidence="1 5" id="KW-0031">Aminopeptidase</keyword>
<evidence type="ECO:0000256" key="6">
    <source>
        <dbReference type="RuleBase" id="RU003653"/>
    </source>
</evidence>
<dbReference type="Proteomes" id="UP000030746">
    <property type="component" value="Unassembled WGS sequence"/>
</dbReference>
<dbReference type="InterPro" id="IPR000994">
    <property type="entry name" value="Pept_M24"/>
</dbReference>
<feature type="binding site" evidence="5">
    <location>
        <position position="174"/>
    </location>
    <ligand>
        <name>a divalent metal cation</name>
        <dbReference type="ChEBI" id="CHEBI:60240"/>
        <label>2</label>
        <note>catalytic</note>
    </ligand>
</feature>
<dbReference type="EMBL" id="KB199650">
    <property type="protein sequence ID" value="ESP05334.1"/>
    <property type="molecule type" value="Genomic_DNA"/>
</dbReference>
<feature type="binding site" evidence="5">
    <location>
        <position position="237"/>
    </location>
    <ligand>
        <name>a divalent metal cation</name>
        <dbReference type="ChEBI" id="CHEBI:60240"/>
        <label>2</label>
        <note>catalytic</note>
    </ligand>
</feature>
<dbReference type="HOGENOM" id="CLU_015857_1_1_1"/>
<dbReference type="AlphaFoldDB" id="V4AME9"/>
<evidence type="ECO:0000313" key="9">
    <source>
        <dbReference type="Proteomes" id="UP000030746"/>
    </source>
</evidence>
<dbReference type="PANTHER" id="PTHR43330">
    <property type="entry name" value="METHIONINE AMINOPEPTIDASE"/>
    <property type="match status" value="1"/>
</dbReference>
<dbReference type="GeneID" id="20229716"/>
<dbReference type="GO" id="GO:0006508">
    <property type="term" value="P:proteolysis"/>
    <property type="evidence" value="ECO:0007669"/>
    <property type="project" value="UniProtKB-KW"/>
</dbReference>
<keyword evidence="9" id="KW-1185">Reference proteome</keyword>
<dbReference type="SUPFAM" id="SSF55920">
    <property type="entry name" value="Creatinase/aminopeptidase"/>
    <property type="match status" value="1"/>
</dbReference>
<dbReference type="Pfam" id="PF00557">
    <property type="entry name" value="Peptidase_M24"/>
    <property type="match status" value="1"/>
</dbReference>
<evidence type="ECO:0000256" key="5">
    <source>
        <dbReference type="HAMAP-Rule" id="MF_03174"/>
    </source>
</evidence>
<dbReference type="GO" id="GO:0046872">
    <property type="term" value="F:metal ion binding"/>
    <property type="evidence" value="ECO:0007669"/>
    <property type="project" value="UniProtKB-UniRule"/>
</dbReference>
<comment type="similarity">
    <text evidence="5">Belongs to the peptidase M24A family. Methionine aminopeptidase type 1 subfamily.</text>
</comment>
<feature type="binding site" evidence="5">
    <location>
        <position position="174"/>
    </location>
    <ligand>
        <name>a divalent metal cation</name>
        <dbReference type="ChEBI" id="CHEBI:60240"/>
        <label>1</label>
    </ligand>
</feature>
<dbReference type="OrthoDB" id="3209743at2759"/>
<dbReference type="GO" id="GO:0070006">
    <property type="term" value="F:metalloaminopeptidase activity"/>
    <property type="evidence" value="ECO:0007669"/>
    <property type="project" value="UniProtKB-UniRule"/>
</dbReference>
<comment type="catalytic activity">
    <reaction evidence="5 6">
        <text>Release of N-terminal amino acids, preferentially methionine, from peptides and arylamides.</text>
        <dbReference type="EC" id="3.4.11.18"/>
    </reaction>
</comment>
<comment type="cofactor">
    <cofactor evidence="5">
        <name>Co(2+)</name>
        <dbReference type="ChEBI" id="CHEBI:48828"/>
    </cofactor>
    <cofactor evidence="5">
        <name>Zn(2+)</name>
        <dbReference type="ChEBI" id="CHEBI:29105"/>
    </cofactor>
    <cofactor evidence="5">
        <name>Mn(2+)</name>
        <dbReference type="ChEBI" id="CHEBI:29035"/>
    </cofactor>
    <cofactor evidence="5">
        <name>Fe(2+)</name>
        <dbReference type="ChEBI" id="CHEBI:29033"/>
    </cofactor>
    <text evidence="5">Binds 2 divalent metal cations per subunit. Has a high-affinity and a low affinity metal-binding site. The true nature of the physiological cofactor is under debate. The enzyme is active with cobalt, zinc, manganese or divalent iron ions. Most likely, methionine aminopeptidases function as mononuclear Fe(2+)-metalloproteases under physiological conditions, and the catalytically relevant metal-binding site has been assigned to the histidine-containing high-affinity site.</text>
</comment>
<keyword evidence="3 5" id="KW-0479">Metal-binding</keyword>
<proteinExistence type="inferred from homology"/>
<dbReference type="InterPro" id="IPR002467">
    <property type="entry name" value="Pept_M24A_MAP1"/>
</dbReference>
<keyword evidence="2 5" id="KW-0645">Protease</keyword>
<dbReference type="InterPro" id="IPR001714">
    <property type="entry name" value="Pept_M24_MAP"/>
</dbReference>
<dbReference type="HAMAP" id="MF_01974">
    <property type="entry name" value="MetAP_1"/>
    <property type="match status" value="1"/>
</dbReference>
<feature type="binding site" evidence="5">
    <location>
        <position position="296"/>
    </location>
    <ligand>
        <name>a divalent metal cation</name>
        <dbReference type="ChEBI" id="CHEBI:60240"/>
        <label>1</label>
    </ligand>
</feature>
<feature type="binding site" evidence="5">
    <location>
        <position position="244"/>
    </location>
    <ligand>
        <name>substrate</name>
    </ligand>
</feature>
<evidence type="ECO:0000256" key="2">
    <source>
        <dbReference type="ARBA" id="ARBA00022670"/>
    </source>
</evidence>
<dbReference type="RefSeq" id="XP_009043879.1">
    <property type="nucleotide sequence ID" value="XM_009045631.1"/>
</dbReference>
<dbReference type="OMA" id="RGAESCY"/>
<evidence type="ECO:0000259" key="7">
    <source>
        <dbReference type="Pfam" id="PF00557"/>
    </source>
</evidence>
<evidence type="ECO:0000256" key="1">
    <source>
        <dbReference type="ARBA" id="ARBA00022438"/>
    </source>
</evidence>
<dbReference type="PANTHER" id="PTHR43330:SF8">
    <property type="entry name" value="METHIONINE AMINOPEPTIDASE 1D, MITOCHONDRIAL"/>
    <property type="match status" value="1"/>
</dbReference>
<dbReference type="CTD" id="20229716"/>
<sequence length="311" mass="34575">MYFAGRSYSVLKTIWRSQNQSLRLFFKKVKTSSSLNLVFPCKISPVLSVPESIPKPPYVTNNGSYRTIDTIEIKNENQIGHLRQSCQLARKILDYTSSKLEVGITTNDIDIIVHNKCLEENCYPSPLLYRNFPKSVCTSVNNVACHGIPDSRPLQNGDLINIDITVYYNGYHGDLSETYIVGDCDESGHHLVDAARKCRDAGIHACKPGAMISDIGRNISEEAEKENVNIISVFCGHGIGEYFHGLPSIIHDNVMMEAGMSFTVEPVITEGNDEVVILEDGWTAITKDNCRTAQFEHTIVITSTGVEILTL</sequence>
<protein>
    <recommendedName>
        <fullName evidence="6">Methionine aminopeptidase</fullName>
        <ecNumber evidence="6">3.4.11.18</ecNumber>
    </recommendedName>
</protein>
<keyword evidence="4 5" id="KW-0378">Hydrolase</keyword>
<dbReference type="KEGG" id="lgi:LOTGIDRAFT_103195"/>
<feature type="domain" description="Peptidase M24" evidence="7">
    <location>
        <begin position="81"/>
        <end position="302"/>
    </location>
</feature>
<evidence type="ECO:0000313" key="8">
    <source>
        <dbReference type="EMBL" id="ESP05334.1"/>
    </source>
</evidence>
<gene>
    <name evidence="8" type="ORF">LOTGIDRAFT_103195</name>
</gene>
<feature type="binding site" evidence="5">
    <location>
        <position position="265"/>
    </location>
    <ligand>
        <name>a divalent metal cation</name>
        <dbReference type="ChEBI" id="CHEBI:60240"/>
        <label>2</label>
        <note>catalytic</note>
    </ligand>
</feature>
<dbReference type="PRINTS" id="PR00599">
    <property type="entry name" value="MAPEPTIDASE"/>
</dbReference>
<evidence type="ECO:0000256" key="3">
    <source>
        <dbReference type="ARBA" id="ARBA00022723"/>
    </source>
</evidence>
<dbReference type="EC" id="3.4.11.18" evidence="6"/>
<dbReference type="Gene3D" id="3.90.230.10">
    <property type="entry name" value="Creatinase/methionine aminopeptidase superfamily"/>
    <property type="match status" value="1"/>
</dbReference>
<name>V4AME9_LOTGI</name>
<feature type="binding site" evidence="5">
    <location>
        <position position="296"/>
    </location>
    <ligand>
        <name>a divalent metal cation</name>
        <dbReference type="ChEBI" id="CHEBI:60240"/>
        <label>2</label>
        <note>catalytic</note>
    </ligand>
</feature>
<evidence type="ECO:0000256" key="4">
    <source>
        <dbReference type="ARBA" id="ARBA00022801"/>
    </source>
</evidence>
<accession>V4AME9</accession>
<dbReference type="CDD" id="cd01086">
    <property type="entry name" value="MetAP1"/>
    <property type="match status" value="1"/>
</dbReference>